<comment type="subcellular location">
    <subcellularLocation>
        <location evidence="2">Nucleus</location>
    </subcellularLocation>
</comment>
<dbReference type="AlphaFoldDB" id="A0A9W7IAP2"/>
<reference evidence="9" key="1">
    <citation type="submission" date="2023-05" db="EMBL/GenBank/DDBJ databases">
        <title>Genome and transcriptome analyses reveal genes involved in the formation of fine ridges on petal epidermal cells in Hibiscus trionum.</title>
        <authorList>
            <person name="Koshimizu S."/>
            <person name="Masuda S."/>
            <person name="Ishii T."/>
            <person name="Shirasu K."/>
            <person name="Hoshino A."/>
            <person name="Arita M."/>
        </authorList>
    </citation>
    <scope>NUCLEOTIDE SEQUENCE</scope>
    <source>
        <strain evidence="9">Hamamatsu line</strain>
    </source>
</reference>
<feature type="compositionally biased region" description="Polar residues" evidence="6">
    <location>
        <begin position="1"/>
        <end position="12"/>
    </location>
</feature>
<dbReference type="Pfam" id="PF05383">
    <property type="entry name" value="La"/>
    <property type="match status" value="1"/>
</dbReference>
<dbReference type="InterPro" id="IPR035979">
    <property type="entry name" value="RBD_domain_sf"/>
</dbReference>
<dbReference type="OrthoDB" id="435402at2759"/>
<dbReference type="SUPFAM" id="SSF46785">
    <property type="entry name" value="Winged helix' DNA-binding domain"/>
    <property type="match status" value="1"/>
</dbReference>
<dbReference type="SMART" id="SM00715">
    <property type="entry name" value="LA"/>
    <property type="match status" value="1"/>
</dbReference>
<evidence type="ECO:0000313" key="9">
    <source>
        <dbReference type="EMBL" id="GMI93554.1"/>
    </source>
</evidence>
<dbReference type="InterPro" id="IPR045180">
    <property type="entry name" value="La_dom_prot"/>
</dbReference>
<feature type="region of interest" description="Disordered" evidence="6">
    <location>
        <begin position="1"/>
        <end position="25"/>
    </location>
</feature>
<protein>
    <submittedName>
        <fullName evidence="9">La related protein 6a</fullName>
    </submittedName>
</protein>
<feature type="compositionally biased region" description="Basic and acidic residues" evidence="6">
    <location>
        <begin position="292"/>
        <end position="304"/>
    </location>
</feature>
<keyword evidence="10" id="KW-1185">Reference proteome</keyword>
<feature type="compositionally biased region" description="Basic residues" evidence="6">
    <location>
        <begin position="320"/>
        <end position="333"/>
    </location>
</feature>
<evidence type="ECO:0000259" key="7">
    <source>
        <dbReference type="PROSITE" id="PS50102"/>
    </source>
</evidence>
<dbReference type="InterPro" id="IPR002344">
    <property type="entry name" value="Lupus_La"/>
</dbReference>
<dbReference type="PANTHER" id="PTHR22792:SF159">
    <property type="entry name" value="LA-RELATED PROTEIN 1B-RELATED"/>
    <property type="match status" value="1"/>
</dbReference>
<dbReference type="CDD" id="cd12288">
    <property type="entry name" value="RRM_La_like_plant"/>
    <property type="match status" value="1"/>
</dbReference>
<dbReference type="SUPFAM" id="SSF54928">
    <property type="entry name" value="RNA-binding domain, RBD"/>
    <property type="match status" value="1"/>
</dbReference>
<keyword evidence="3 5" id="KW-0694">RNA-binding</keyword>
<gene>
    <name evidence="9" type="ORF">HRI_003024700</name>
</gene>
<feature type="domain" description="RRM" evidence="7">
    <location>
        <begin position="168"/>
        <end position="255"/>
    </location>
</feature>
<dbReference type="FunFam" id="1.10.10.10:FF:000158">
    <property type="entry name" value="La ribonucleoprotein domain family member 7"/>
    <property type="match status" value="1"/>
</dbReference>
<evidence type="ECO:0000256" key="5">
    <source>
        <dbReference type="PROSITE-ProRule" id="PRU00332"/>
    </source>
</evidence>
<evidence type="ECO:0000256" key="1">
    <source>
        <dbReference type="ARBA" id="ARBA00002339"/>
    </source>
</evidence>
<dbReference type="InterPro" id="IPR012677">
    <property type="entry name" value="Nucleotide-bd_a/b_plait_sf"/>
</dbReference>
<dbReference type="InterPro" id="IPR034878">
    <property type="entry name" value="La-rel_plant_RRM"/>
</dbReference>
<dbReference type="InterPro" id="IPR000504">
    <property type="entry name" value="RRM_dom"/>
</dbReference>
<dbReference type="GO" id="GO:0005634">
    <property type="term" value="C:nucleus"/>
    <property type="evidence" value="ECO:0007669"/>
    <property type="project" value="UniProtKB-SubCell"/>
</dbReference>
<dbReference type="PANTHER" id="PTHR22792">
    <property type="entry name" value="LUPUS LA PROTEIN-RELATED"/>
    <property type="match status" value="1"/>
</dbReference>
<organism evidence="9 10">
    <name type="scientific">Hibiscus trionum</name>
    <name type="common">Flower of an hour</name>
    <dbReference type="NCBI Taxonomy" id="183268"/>
    <lineage>
        <taxon>Eukaryota</taxon>
        <taxon>Viridiplantae</taxon>
        <taxon>Streptophyta</taxon>
        <taxon>Embryophyta</taxon>
        <taxon>Tracheophyta</taxon>
        <taxon>Spermatophyta</taxon>
        <taxon>Magnoliopsida</taxon>
        <taxon>eudicotyledons</taxon>
        <taxon>Gunneridae</taxon>
        <taxon>Pentapetalae</taxon>
        <taxon>rosids</taxon>
        <taxon>malvids</taxon>
        <taxon>Malvales</taxon>
        <taxon>Malvaceae</taxon>
        <taxon>Malvoideae</taxon>
        <taxon>Hibiscus</taxon>
    </lineage>
</organism>
<accession>A0A9W7IAP2</accession>
<dbReference type="GO" id="GO:0003729">
    <property type="term" value="F:mRNA binding"/>
    <property type="evidence" value="ECO:0007669"/>
    <property type="project" value="TreeGrafter"/>
</dbReference>
<dbReference type="Proteomes" id="UP001165190">
    <property type="component" value="Unassembled WGS sequence"/>
</dbReference>
<feature type="region of interest" description="Disordered" evidence="6">
    <location>
        <begin position="259"/>
        <end position="379"/>
    </location>
</feature>
<evidence type="ECO:0000313" key="10">
    <source>
        <dbReference type="Proteomes" id="UP001165190"/>
    </source>
</evidence>
<feature type="region of interest" description="Disordered" evidence="6">
    <location>
        <begin position="47"/>
        <end position="71"/>
    </location>
</feature>
<dbReference type="EMBL" id="BSYR01000025">
    <property type="protein sequence ID" value="GMI93554.1"/>
    <property type="molecule type" value="Genomic_DNA"/>
</dbReference>
<comment type="caution">
    <text evidence="9">The sequence shown here is derived from an EMBL/GenBank/DDBJ whole genome shotgun (WGS) entry which is preliminary data.</text>
</comment>
<dbReference type="SMART" id="SM00360">
    <property type="entry name" value="RRM"/>
    <property type="match status" value="1"/>
</dbReference>
<dbReference type="InterPro" id="IPR006630">
    <property type="entry name" value="La_HTH"/>
</dbReference>
<sequence>MGSHVEPTTVTAGPTPLSPPHDSHDLILVGSAEPDEEIDILSPLSDEEHDLAPGQDREQKQNNGNSSANDVLTDDLRNKIIKQVEYYFSDENLPTDKYMMSLIKKNKEGFVSISMIACFRRMKRLTRSYPLIVAALKESSMLVFSSDGKKVRRRNPLPPIEVRDPKLFTVLVENLPEDHSVENIRRIFGGVGHIKNISLRDPHAVDESKKNARPDILVSSKLHALVEYETVEAAEKAVTTFNDQRDWRNGMHVKLLKQMGKYAQHAQRRQPWRGPDPEKNNNARSSDQTVDDENHTSSQHHEGLPDDEDGEPLSKEKNGTRPRNKGRARKPKTRGTNGFGHGTTSSSHAVEPSKPPPGPKMPDGTRGFTMGRGRPLVSK</sequence>
<dbReference type="Gene3D" id="1.10.10.10">
    <property type="entry name" value="Winged helix-like DNA-binding domain superfamily/Winged helix DNA-binding domain"/>
    <property type="match status" value="1"/>
</dbReference>
<feature type="compositionally biased region" description="Polar residues" evidence="6">
    <location>
        <begin position="61"/>
        <end position="70"/>
    </location>
</feature>
<dbReference type="GO" id="GO:0006396">
    <property type="term" value="P:RNA processing"/>
    <property type="evidence" value="ECO:0007669"/>
    <property type="project" value="InterPro"/>
</dbReference>
<evidence type="ECO:0000256" key="3">
    <source>
        <dbReference type="ARBA" id="ARBA00022884"/>
    </source>
</evidence>
<proteinExistence type="predicted"/>
<dbReference type="PROSITE" id="PS50961">
    <property type="entry name" value="HTH_LA"/>
    <property type="match status" value="1"/>
</dbReference>
<evidence type="ECO:0000259" key="8">
    <source>
        <dbReference type="PROSITE" id="PS50961"/>
    </source>
</evidence>
<dbReference type="PROSITE" id="PS50102">
    <property type="entry name" value="RRM"/>
    <property type="match status" value="1"/>
</dbReference>
<feature type="domain" description="HTH La-type RNA-binding" evidence="8">
    <location>
        <begin position="70"/>
        <end position="161"/>
    </location>
</feature>
<dbReference type="PRINTS" id="PR00302">
    <property type="entry name" value="LUPUSLA"/>
</dbReference>
<keyword evidence="4" id="KW-0539">Nucleus</keyword>
<dbReference type="InterPro" id="IPR036390">
    <property type="entry name" value="WH_DNA-bd_sf"/>
</dbReference>
<dbReference type="Gene3D" id="3.30.70.330">
    <property type="match status" value="1"/>
</dbReference>
<dbReference type="GO" id="GO:1990904">
    <property type="term" value="C:ribonucleoprotein complex"/>
    <property type="evidence" value="ECO:0007669"/>
    <property type="project" value="InterPro"/>
</dbReference>
<comment type="function">
    <text evidence="1">Transcriptional regulator.</text>
</comment>
<evidence type="ECO:0000256" key="2">
    <source>
        <dbReference type="ARBA" id="ARBA00004123"/>
    </source>
</evidence>
<name>A0A9W7IAP2_HIBTR</name>
<evidence type="ECO:0000256" key="6">
    <source>
        <dbReference type="SAM" id="MobiDB-lite"/>
    </source>
</evidence>
<dbReference type="InterPro" id="IPR036388">
    <property type="entry name" value="WH-like_DNA-bd_sf"/>
</dbReference>
<evidence type="ECO:0000256" key="4">
    <source>
        <dbReference type="ARBA" id="ARBA00023242"/>
    </source>
</evidence>